<dbReference type="PANTHER" id="PTHR19879:SF9">
    <property type="entry name" value="TRANSCRIPTION INITIATION FACTOR TFIID SUBUNIT 5"/>
    <property type="match status" value="1"/>
</dbReference>
<dbReference type="Gene3D" id="2.130.10.10">
    <property type="entry name" value="YVTN repeat-like/Quinoprotein amine dehydrogenase"/>
    <property type="match status" value="1"/>
</dbReference>
<accession>A0A4U0V5E7</accession>
<keyword evidence="3" id="KW-1185">Reference proteome</keyword>
<name>A0A4U0V5E7_9PEZI</name>
<dbReference type="SMART" id="SM00320">
    <property type="entry name" value="WD40"/>
    <property type="match status" value="1"/>
</dbReference>
<comment type="caution">
    <text evidence="2">The sequence shown here is derived from an EMBL/GenBank/DDBJ whole genome shotgun (WGS) entry which is preliminary data.</text>
</comment>
<gene>
    <name evidence="2" type="ORF">B0A55_13545</name>
</gene>
<dbReference type="PROSITE" id="PS50294">
    <property type="entry name" value="WD_REPEATS_REGION"/>
    <property type="match status" value="1"/>
</dbReference>
<proteinExistence type="predicted"/>
<protein>
    <submittedName>
        <fullName evidence="2">Vegetative incompatibility protein HET-E-1</fullName>
    </submittedName>
</protein>
<evidence type="ECO:0000256" key="1">
    <source>
        <dbReference type="PROSITE-ProRule" id="PRU00221"/>
    </source>
</evidence>
<dbReference type="PANTHER" id="PTHR19879">
    <property type="entry name" value="TRANSCRIPTION INITIATION FACTOR TFIID"/>
    <property type="match status" value="1"/>
</dbReference>
<dbReference type="OrthoDB" id="538223at2759"/>
<dbReference type="InterPro" id="IPR001680">
    <property type="entry name" value="WD40_rpt"/>
</dbReference>
<feature type="non-terminal residue" evidence="2">
    <location>
        <position position="89"/>
    </location>
</feature>
<dbReference type="Proteomes" id="UP000309340">
    <property type="component" value="Unassembled WGS sequence"/>
</dbReference>
<organism evidence="2 3">
    <name type="scientific">Friedmanniomyces simplex</name>
    <dbReference type="NCBI Taxonomy" id="329884"/>
    <lineage>
        <taxon>Eukaryota</taxon>
        <taxon>Fungi</taxon>
        <taxon>Dikarya</taxon>
        <taxon>Ascomycota</taxon>
        <taxon>Pezizomycotina</taxon>
        <taxon>Dothideomycetes</taxon>
        <taxon>Dothideomycetidae</taxon>
        <taxon>Mycosphaerellales</taxon>
        <taxon>Teratosphaeriaceae</taxon>
        <taxon>Friedmanniomyces</taxon>
    </lineage>
</organism>
<dbReference type="InterPro" id="IPR015943">
    <property type="entry name" value="WD40/YVTN_repeat-like_dom_sf"/>
</dbReference>
<dbReference type="STRING" id="329884.A0A4U0V5E7"/>
<dbReference type="PROSITE" id="PS50082">
    <property type="entry name" value="WD_REPEATS_2"/>
    <property type="match status" value="1"/>
</dbReference>
<evidence type="ECO:0000313" key="2">
    <source>
        <dbReference type="EMBL" id="TKA43970.1"/>
    </source>
</evidence>
<dbReference type="InterPro" id="IPR036322">
    <property type="entry name" value="WD40_repeat_dom_sf"/>
</dbReference>
<reference evidence="2 3" key="1">
    <citation type="submission" date="2017-03" db="EMBL/GenBank/DDBJ databases">
        <title>Genomes of endolithic fungi from Antarctica.</title>
        <authorList>
            <person name="Coleine C."/>
            <person name="Masonjones S."/>
            <person name="Stajich J.E."/>
        </authorList>
    </citation>
    <scope>NUCLEOTIDE SEQUENCE [LARGE SCALE GENOMIC DNA]</scope>
    <source>
        <strain evidence="2 3">CCFEE 5184</strain>
    </source>
</reference>
<sequence length="89" mass="9231">MRDAGSGKAVRTLTGHSDCVNAVAFSPDGEKVAWGSDDRTIRLWDAATGAVMQRLEGHDGGKKAYKAVPIPPMPSFTLESGGTAASLVS</sequence>
<dbReference type="AlphaFoldDB" id="A0A4U0V5E7"/>
<keyword evidence="1" id="KW-0853">WD repeat</keyword>
<evidence type="ECO:0000313" key="3">
    <source>
        <dbReference type="Proteomes" id="UP000309340"/>
    </source>
</evidence>
<dbReference type="EMBL" id="NAJQ01002386">
    <property type="protein sequence ID" value="TKA43970.1"/>
    <property type="molecule type" value="Genomic_DNA"/>
</dbReference>
<feature type="repeat" description="WD" evidence="1">
    <location>
        <begin position="13"/>
        <end position="54"/>
    </location>
</feature>
<dbReference type="Pfam" id="PF00400">
    <property type="entry name" value="WD40"/>
    <property type="match status" value="1"/>
</dbReference>
<dbReference type="SUPFAM" id="SSF50978">
    <property type="entry name" value="WD40 repeat-like"/>
    <property type="match status" value="1"/>
</dbReference>